<dbReference type="SUPFAM" id="SSF47571">
    <property type="entry name" value="Cloroperoxidase"/>
    <property type="match status" value="1"/>
</dbReference>
<evidence type="ECO:0000256" key="5">
    <source>
        <dbReference type="ARBA" id="ARBA00023002"/>
    </source>
</evidence>
<dbReference type="Proteomes" id="UP000235388">
    <property type="component" value="Unassembled WGS sequence"/>
</dbReference>
<gene>
    <name evidence="11" type="ORF">PCANC_04203</name>
    <name evidence="10" type="ORF">PCANC_18017</name>
</gene>
<keyword evidence="6" id="KW-0408">Iron</keyword>
<dbReference type="InterPro" id="IPR000028">
    <property type="entry name" value="Chloroperoxidase"/>
</dbReference>
<keyword evidence="3" id="KW-0349">Heme</keyword>
<keyword evidence="5" id="KW-0560">Oxidoreductase</keyword>
<dbReference type="EMBL" id="PGCJ01000956">
    <property type="protein sequence ID" value="PLW13231.1"/>
    <property type="molecule type" value="Genomic_DNA"/>
</dbReference>
<dbReference type="Gene3D" id="1.10.489.10">
    <property type="entry name" value="Chloroperoxidase-like"/>
    <property type="match status" value="1"/>
</dbReference>
<feature type="transmembrane region" description="Helical" evidence="8">
    <location>
        <begin position="65"/>
        <end position="89"/>
    </location>
</feature>
<evidence type="ECO:0000313" key="11">
    <source>
        <dbReference type="EMBL" id="PLW54524.1"/>
    </source>
</evidence>
<keyword evidence="8" id="KW-0472">Membrane</keyword>
<accession>A0A2N5SJ43</accession>
<evidence type="ECO:0000256" key="2">
    <source>
        <dbReference type="ARBA" id="ARBA00022559"/>
    </source>
</evidence>
<dbReference type="EMBL" id="PGCJ01000044">
    <property type="protein sequence ID" value="PLW54524.1"/>
    <property type="molecule type" value="Genomic_DNA"/>
</dbReference>
<evidence type="ECO:0000256" key="7">
    <source>
        <dbReference type="ARBA" id="ARBA00025795"/>
    </source>
</evidence>
<evidence type="ECO:0000256" key="6">
    <source>
        <dbReference type="ARBA" id="ARBA00023004"/>
    </source>
</evidence>
<dbReference type="OrthoDB" id="407298at2759"/>
<sequence>MRQKLFQEKSSEKYALLEGRGSGPDEAHPYQQKMLGCPCPAISAMINHSYLKVEDSKQQIPIHKLMVALVECYNLSWTFAIIFAIVGTLRLGKIFGFSIQELGVHGKIEHDASMTRFDADKGNALDPSSKLIDQLFVSLGSETDPKNKADKSVTLEDFAKRKLHLESQIIKYDAQSKTEVNFLGRGEVSLALQAHRIGGSGSTPPQANVQITANADWLRTWLSEERLPVELGWRKPALKITLLGTLGLMMRIKAIQDRLLQKTGL</sequence>
<reference evidence="10 12" key="1">
    <citation type="submission" date="2017-11" db="EMBL/GenBank/DDBJ databases">
        <title>De novo assembly and phasing of dikaryotic genomes from two isolates of Puccinia coronata f. sp. avenae, the causal agent of oat crown rust.</title>
        <authorList>
            <person name="Miller M.E."/>
            <person name="Zhang Y."/>
            <person name="Omidvar V."/>
            <person name="Sperschneider J."/>
            <person name="Schwessinger B."/>
            <person name="Raley C."/>
            <person name="Palmer J.M."/>
            <person name="Garnica D."/>
            <person name="Upadhyaya N."/>
            <person name="Rathjen J."/>
            <person name="Taylor J.M."/>
            <person name="Park R.F."/>
            <person name="Dodds P.N."/>
            <person name="Hirsch C.D."/>
            <person name="Kianian S.F."/>
            <person name="Figueroa M."/>
        </authorList>
    </citation>
    <scope>NUCLEOTIDE SEQUENCE [LARGE SCALE GENOMIC DNA]</scope>
    <source>
        <strain evidence="10">12NC29</strain>
    </source>
</reference>
<name>A0A2N5SJ43_9BASI</name>
<dbReference type="STRING" id="200324.A0A2N5SJ43"/>
<evidence type="ECO:0000256" key="4">
    <source>
        <dbReference type="ARBA" id="ARBA00022723"/>
    </source>
</evidence>
<keyword evidence="8" id="KW-0812">Transmembrane</keyword>
<comment type="caution">
    <text evidence="10">The sequence shown here is derived from an EMBL/GenBank/DDBJ whole genome shotgun (WGS) entry which is preliminary data.</text>
</comment>
<dbReference type="GO" id="GO:0004601">
    <property type="term" value="F:peroxidase activity"/>
    <property type="evidence" value="ECO:0007669"/>
    <property type="project" value="UniProtKB-KW"/>
</dbReference>
<evidence type="ECO:0000313" key="10">
    <source>
        <dbReference type="EMBL" id="PLW13231.1"/>
    </source>
</evidence>
<keyword evidence="12" id="KW-1185">Reference proteome</keyword>
<evidence type="ECO:0000313" key="12">
    <source>
        <dbReference type="Proteomes" id="UP000235388"/>
    </source>
</evidence>
<evidence type="ECO:0000256" key="3">
    <source>
        <dbReference type="ARBA" id="ARBA00022617"/>
    </source>
</evidence>
<dbReference type="PANTHER" id="PTHR33577:SF9">
    <property type="entry name" value="PEROXIDASE STCC"/>
    <property type="match status" value="1"/>
</dbReference>
<dbReference type="InterPro" id="IPR036851">
    <property type="entry name" value="Chloroperoxidase-like_sf"/>
</dbReference>
<evidence type="ECO:0000256" key="8">
    <source>
        <dbReference type="SAM" id="Phobius"/>
    </source>
</evidence>
<evidence type="ECO:0000259" key="9">
    <source>
        <dbReference type="PROSITE" id="PS51405"/>
    </source>
</evidence>
<keyword evidence="2" id="KW-0575">Peroxidase</keyword>
<dbReference type="GO" id="GO:0046872">
    <property type="term" value="F:metal ion binding"/>
    <property type="evidence" value="ECO:0007669"/>
    <property type="project" value="UniProtKB-KW"/>
</dbReference>
<organism evidence="10 12">
    <name type="scientific">Puccinia coronata f. sp. avenae</name>
    <dbReference type="NCBI Taxonomy" id="200324"/>
    <lineage>
        <taxon>Eukaryota</taxon>
        <taxon>Fungi</taxon>
        <taxon>Dikarya</taxon>
        <taxon>Basidiomycota</taxon>
        <taxon>Pucciniomycotina</taxon>
        <taxon>Pucciniomycetes</taxon>
        <taxon>Pucciniales</taxon>
        <taxon>Pucciniaceae</taxon>
        <taxon>Puccinia</taxon>
    </lineage>
</organism>
<dbReference type="Pfam" id="PF01328">
    <property type="entry name" value="Peroxidase_2"/>
    <property type="match status" value="1"/>
</dbReference>
<keyword evidence="4" id="KW-0479">Metal-binding</keyword>
<comment type="cofactor">
    <cofactor evidence="1">
        <name>heme b</name>
        <dbReference type="ChEBI" id="CHEBI:60344"/>
    </cofactor>
</comment>
<comment type="similarity">
    <text evidence="7">Belongs to the chloroperoxidase family.</text>
</comment>
<evidence type="ECO:0000256" key="1">
    <source>
        <dbReference type="ARBA" id="ARBA00001970"/>
    </source>
</evidence>
<proteinExistence type="inferred from homology"/>
<dbReference type="PANTHER" id="PTHR33577">
    <property type="entry name" value="STERIGMATOCYSTIN BIOSYNTHESIS PEROXIDASE STCC-RELATED"/>
    <property type="match status" value="1"/>
</dbReference>
<keyword evidence="8" id="KW-1133">Transmembrane helix</keyword>
<feature type="domain" description="Heme haloperoxidase family profile" evidence="9">
    <location>
        <begin position="23"/>
        <end position="247"/>
    </location>
</feature>
<protein>
    <recommendedName>
        <fullName evidence="9">Heme haloperoxidase family profile domain-containing protein</fullName>
    </recommendedName>
</protein>
<dbReference type="PROSITE" id="PS51405">
    <property type="entry name" value="HEME_HALOPEROXIDASE"/>
    <property type="match status" value="1"/>
</dbReference>
<dbReference type="AlphaFoldDB" id="A0A2N5SJ43"/>